<comment type="caution">
    <text evidence="2">The sequence shown here is derived from an EMBL/GenBank/DDBJ whole genome shotgun (WGS) entry which is preliminary data.</text>
</comment>
<sequence>MATIGSELEEPDAERESGNGGETTTPFGYDQEKETWIKTDSSDPLTTLCGHRRTLRIDRSGSTERSVSVACGGKVPTVNSLVKAVLVRSIRVVIPPNNK</sequence>
<reference evidence="2" key="2">
    <citation type="submission" date="2020-06" db="EMBL/GenBank/DDBJ databases">
        <authorList>
            <person name="Sheffer M."/>
        </authorList>
    </citation>
    <scope>NUCLEOTIDE SEQUENCE</scope>
</reference>
<organism evidence="2 3">
    <name type="scientific">Argiope bruennichi</name>
    <name type="common">Wasp spider</name>
    <name type="synonym">Aranea bruennichi</name>
    <dbReference type="NCBI Taxonomy" id="94029"/>
    <lineage>
        <taxon>Eukaryota</taxon>
        <taxon>Metazoa</taxon>
        <taxon>Ecdysozoa</taxon>
        <taxon>Arthropoda</taxon>
        <taxon>Chelicerata</taxon>
        <taxon>Arachnida</taxon>
        <taxon>Araneae</taxon>
        <taxon>Araneomorphae</taxon>
        <taxon>Entelegynae</taxon>
        <taxon>Araneoidea</taxon>
        <taxon>Araneidae</taxon>
        <taxon>Argiope</taxon>
    </lineage>
</organism>
<gene>
    <name evidence="2" type="ORF">HNY73_018355</name>
</gene>
<dbReference type="AlphaFoldDB" id="A0A8T0EDS6"/>
<dbReference type="EMBL" id="JABXBU010002228">
    <property type="protein sequence ID" value="KAF8770877.1"/>
    <property type="molecule type" value="Genomic_DNA"/>
</dbReference>
<accession>A0A8T0EDS6</accession>
<dbReference type="Proteomes" id="UP000807504">
    <property type="component" value="Unassembled WGS sequence"/>
</dbReference>
<protein>
    <submittedName>
        <fullName evidence="2">Uncharacterized protein</fullName>
    </submittedName>
</protein>
<evidence type="ECO:0000313" key="2">
    <source>
        <dbReference type="EMBL" id="KAF8770877.1"/>
    </source>
</evidence>
<name>A0A8T0EDS6_ARGBR</name>
<evidence type="ECO:0000256" key="1">
    <source>
        <dbReference type="SAM" id="MobiDB-lite"/>
    </source>
</evidence>
<proteinExistence type="predicted"/>
<feature type="region of interest" description="Disordered" evidence="1">
    <location>
        <begin position="1"/>
        <end position="31"/>
    </location>
</feature>
<evidence type="ECO:0000313" key="3">
    <source>
        <dbReference type="Proteomes" id="UP000807504"/>
    </source>
</evidence>
<keyword evidence="3" id="KW-1185">Reference proteome</keyword>
<reference evidence="2" key="1">
    <citation type="journal article" date="2020" name="bioRxiv">
        <title>Chromosome-level reference genome of the European wasp spider Argiope bruennichi: a resource for studies on range expansion and evolutionary adaptation.</title>
        <authorList>
            <person name="Sheffer M.M."/>
            <person name="Hoppe A."/>
            <person name="Krehenwinkel H."/>
            <person name="Uhl G."/>
            <person name="Kuss A.W."/>
            <person name="Jensen L."/>
            <person name="Jensen C."/>
            <person name="Gillespie R.G."/>
            <person name="Hoff K.J."/>
            <person name="Prost S."/>
        </authorList>
    </citation>
    <scope>NUCLEOTIDE SEQUENCE</scope>
</reference>